<evidence type="ECO:0000256" key="2">
    <source>
        <dbReference type="SAM" id="MobiDB-lite"/>
    </source>
</evidence>
<evidence type="ECO:0000256" key="1">
    <source>
        <dbReference type="ARBA" id="ARBA00007274"/>
    </source>
</evidence>
<reference evidence="5 6" key="1">
    <citation type="submission" date="2019-11" db="EMBL/GenBank/DDBJ databases">
        <authorList>
            <person name="Jiang L.-Q."/>
        </authorList>
    </citation>
    <scope>NUCLEOTIDE SEQUENCE [LARGE SCALE GENOMIC DNA]</scope>
    <source>
        <strain evidence="5 6">YIM 132087</strain>
    </source>
</reference>
<dbReference type="AlphaFoldDB" id="A0A7K1FJ23"/>
<evidence type="ECO:0000313" key="6">
    <source>
        <dbReference type="Proteomes" id="UP000460221"/>
    </source>
</evidence>
<feature type="compositionally biased region" description="Pro residues" evidence="2">
    <location>
        <begin position="1"/>
        <end position="11"/>
    </location>
</feature>
<dbReference type="Gene3D" id="3.90.550.10">
    <property type="entry name" value="Spore Coat Polysaccharide Biosynthesis Protein SpsA, Chain A"/>
    <property type="match status" value="1"/>
</dbReference>
<protein>
    <submittedName>
        <fullName evidence="5">NTP transferase domain-containing protein</fullName>
    </submittedName>
</protein>
<keyword evidence="5" id="KW-0808">Transferase</keyword>
<evidence type="ECO:0000259" key="4">
    <source>
        <dbReference type="Pfam" id="PF25087"/>
    </source>
</evidence>
<feature type="domain" description="Mannose-1-phosphate guanyltransferase C-terminal" evidence="4">
    <location>
        <begin position="273"/>
        <end position="360"/>
    </location>
</feature>
<dbReference type="GO" id="GO:0016740">
    <property type="term" value="F:transferase activity"/>
    <property type="evidence" value="ECO:0007669"/>
    <property type="project" value="UniProtKB-KW"/>
</dbReference>
<dbReference type="InterPro" id="IPR050486">
    <property type="entry name" value="Mannose-1P_guanyltransferase"/>
</dbReference>
<dbReference type="Pfam" id="PF25087">
    <property type="entry name" value="GMPPB_C"/>
    <property type="match status" value="1"/>
</dbReference>
<gene>
    <name evidence="5" type="ORF">GIS00_09185</name>
</gene>
<organism evidence="5 6">
    <name type="scientific">Nakamurella alba</name>
    <dbReference type="NCBI Taxonomy" id="2665158"/>
    <lineage>
        <taxon>Bacteria</taxon>
        <taxon>Bacillati</taxon>
        <taxon>Actinomycetota</taxon>
        <taxon>Actinomycetes</taxon>
        <taxon>Nakamurellales</taxon>
        <taxon>Nakamurellaceae</taxon>
        <taxon>Nakamurella</taxon>
    </lineage>
</organism>
<dbReference type="Proteomes" id="UP000460221">
    <property type="component" value="Unassembled WGS sequence"/>
</dbReference>
<feature type="domain" description="Nucleotidyl transferase" evidence="3">
    <location>
        <begin position="32"/>
        <end position="259"/>
    </location>
</feature>
<comment type="caution">
    <text evidence="5">The sequence shown here is derived from an EMBL/GenBank/DDBJ whole genome shotgun (WGS) entry which is preliminary data.</text>
</comment>
<feature type="compositionally biased region" description="Low complexity" evidence="2">
    <location>
        <begin position="12"/>
        <end position="25"/>
    </location>
</feature>
<dbReference type="PANTHER" id="PTHR22572">
    <property type="entry name" value="SUGAR-1-PHOSPHATE GUANYL TRANSFERASE"/>
    <property type="match status" value="1"/>
</dbReference>
<name>A0A7K1FJ23_9ACTN</name>
<dbReference type="SUPFAM" id="SSF53448">
    <property type="entry name" value="Nucleotide-diphospho-sugar transferases"/>
    <property type="match status" value="1"/>
</dbReference>
<feature type="region of interest" description="Disordered" evidence="2">
    <location>
        <begin position="1"/>
        <end position="25"/>
    </location>
</feature>
<evidence type="ECO:0000313" key="5">
    <source>
        <dbReference type="EMBL" id="MTD14117.1"/>
    </source>
</evidence>
<dbReference type="InterPro" id="IPR005835">
    <property type="entry name" value="NTP_transferase_dom"/>
</dbReference>
<proteinExistence type="inferred from homology"/>
<dbReference type="Pfam" id="PF00483">
    <property type="entry name" value="NTP_transferase"/>
    <property type="match status" value="1"/>
</dbReference>
<dbReference type="RefSeq" id="WP_154768143.1">
    <property type="nucleotide sequence ID" value="NZ_WLYK01000002.1"/>
</dbReference>
<sequence>MAVPSGPPAPPATATDGTDGAASTPGTDEVQAAILVGGQGTRLRPLTLSAAKPMLPTAGVPFLEHMLSRIKEAGITKVVLGTSYKAETFTEYFGDGSAMGMSITYAVEESPMGTGGAIRNVLSELTAPTVMVFNGDVLSGLDLRAILDTHRSRNADVTLHLVQVPDPRAFGCVPTDPDGRVEAFLEKTENPPTNQINAGCYVFRREVIESIPDDRPVSVERETFPGLLAAGAPVYGHVDATYWRDLGTPAAFVAGSADLVTGLAPTGALPGEIGDALVLPGAAVAPTARISGGSTIGRDVVVGEDAVVDGSVVFDGAVIGAGAVIARSVIGAGATIGAGTDLADTVIGDRAQLGAGCELRAGARVWPDAVIADGAVRFSAPA</sequence>
<keyword evidence="6" id="KW-1185">Reference proteome</keyword>
<dbReference type="InterPro" id="IPR056729">
    <property type="entry name" value="GMPPB_C"/>
</dbReference>
<dbReference type="CDD" id="cd04181">
    <property type="entry name" value="NTP_transferase"/>
    <property type="match status" value="1"/>
</dbReference>
<dbReference type="InterPro" id="IPR029044">
    <property type="entry name" value="Nucleotide-diphossugar_trans"/>
</dbReference>
<evidence type="ECO:0000259" key="3">
    <source>
        <dbReference type="Pfam" id="PF00483"/>
    </source>
</evidence>
<dbReference type="Gene3D" id="2.160.10.10">
    <property type="entry name" value="Hexapeptide repeat proteins"/>
    <property type="match status" value="1"/>
</dbReference>
<accession>A0A7K1FJ23</accession>
<dbReference type="EMBL" id="WLYK01000002">
    <property type="protein sequence ID" value="MTD14117.1"/>
    <property type="molecule type" value="Genomic_DNA"/>
</dbReference>
<comment type="similarity">
    <text evidence="1">Belongs to the transferase hexapeptide repeat family.</text>
</comment>